<dbReference type="Pfam" id="PF13424">
    <property type="entry name" value="TPR_12"/>
    <property type="match status" value="2"/>
</dbReference>
<dbReference type="Gene3D" id="1.10.150.50">
    <property type="entry name" value="Transcription Factor, Ets-1"/>
    <property type="match status" value="1"/>
</dbReference>
<evidence type="ECO:0000313" key="6">
    <source>
        <dbReference type="EMBL" id="KAG2495682.1"/>
    </source>
</evidence>
<dbReference type="SMART" id="SM00028">
    <property type="entry name" value="TPR"/>
    <property type="match status" value="5"/>
</dbReference>
<dbReference type="InterPro" id="IPR011990">
    <property type="entry name" value="TPR-like_helical_dom_sf"/>
</dbReference>
<dbReference type="PANTHER" id="PTHR45641:SF19">
    <property type="entry name" value="NEPHROCYSTIN-3"/>
    <property type="match status" value="1"/>
</dbReference>
<accession>A0A835Y5W0</accession>
<dbReference type="Gene3D" id="3.40.50.300">
    <property type="entry name" value="P-loop containing nucleotide triphosphate hydrolases"/>
    <property type="match status" value="1"/>
</dbReference>
<dbReference type="PROSITE" id="PS50105">
    <property type="entry name" value="SAM_DOMAIN"/>
    <property type="match status" value="1"/>
</dbReference>
<gene>
    <name evidence="6" type="ORF">HYH03_006282</name>
</gene>
<dbReference type="Gene3D" id="1.25.40.10">
    <property type="entry name" value="Tetratricopeptide repeat domain"/>
    <property type="match status" value="2"/>
</dbReference>
<dbReference type="SUPFAM" id="SSF47769">
    <property type="entry name" value="SAM/Pointed domain"/>
    <property type="match status" value="1"/>
</dbReference>
<dbReference type="PANTHER" id="PTHR45641">
    <property type="entry name" value="TETRATRICOPEPTIDE REPEAT PROTEIN (AFU_ORTHOLOGUE AFUA_6G03870)"/>
    <property type="match status" value="1"/>
</dbReference>
<feature type="compositionally biased region" description="Low complexity" evidence="4">
    <location>
        <begin position="1999"/>
        <end position="2015"/>
    </location>
</feature>
<evidence type="ECO:0000256" key="3">
    <source>
        <dbReference type="SAM" id="Coils"/>
    </source>
</evidence>
<feature type="compositionally biased region" description="Low complexity" evidence="4">
    <location>
        <begin position="1741"/>
        <end position="1759"/>
    </location>
</feature>
<reference evidence="6" key="1">
    <citation type="journal article" date="2020" name="bioRxiv">
        <title>Comparative genomics of Chlamydomonas.</title>
        <authorList>
            <person name="Craig R.J."/>
            <person name="Hasan A.R."/>
            <person name="Ness R.W."/>
            <person name="Keightley P.D."/>
        </authorList>
    </citation>
    <scope>NUCLEOTIDE SEQUENCE</scope>
    <source>
        <strain evidence="6">CCAP 11/70</strain>
    </source>
</reference>
<dbReference type="CDD" id="cd21037">
    <property type="entry name" value="MLKL_NTD"/>
    <property type="match status" value="1"/>
</dbReference>
<dbReference type="Gene3D" id="1.20.930.20">
    <property type="entry name" value="Adaptor protein Cbl, N-terminal domain"/>
    <property type="match status" value="1"/>
</dbReference>
<dbReference type="InterPro" id="IPR027417">
    <property type="entry name" value="P-loop_NTPase"/>
</dbReference>
<feature type="compositionally biased region" description="Pro residues" evidence="4">
    <location>
        <begin position="1811"/>
        <end position="1822"/>
    </location>
</feature>
<feature type="compositionally biased region" description="Low complexity" evidence="4">
    <location>
        <begin position="217"/>
        <end position="238"/>
    </location>
</feature>
<feature type="compositionally biased region" description="Pro residues" evidence="4">
    <location>
        <begin position="1834"/>
        <end position="1844"/>
    </location>
</feature>
<keyword evidence="7" id="KW-1185">Reference proteome</keyword>
<dbReference type="InterPro" id="IPR059179">
    <property type="entry name" value="MLKL-like_MCAfunc"/>
</dbReference>
<dbReference type="Proteomes" id="UP000612055">
    <property type="component" value="Unassembled WGS sequence"/>
</dbReference>
<feature type="compositionally biased region" description="Low complexity" evidence="4">
    <location>
        <begin position="1717"/>
        <end position="1733"/>
    </location>
</feature>
<feature type="region of interest" description="Disordered" evidence="4">
    <location>
        <begin position="185"/>
        <end position="287"/>
    </location>
</feature>
<protein>
    <recommendedName>
        <fullName evidence="5">SAM domain-containing protein</fullName>
    </recommendedName>
</protein>
<name>A0A835Y5W0_9CHLO</name>
<dbReference type="GO" id="GO:0007166">
    <property type="term" value="P:cell surface receptor signaling pathway"/>
    <property type="evidence" value="ECO:0007669"/>
    <property type="project" value="InterPro"/>
</dbReference>
<evidence type="ECO:0000313" key="7">
    <source>
        <dbReference type="Proteomes" id="UP000612055"/>
    </source>
</evidence>
<feature type="coiled-coil region" evidence="3">
    <location>
        <begin position="331"/>
        <end position="365"/>
    </location>
</feature>
<keyword evidence="1" id="KW-0677">Repeat</keyword>
<feature type="region of interest" description="Disordered" evidence="4">
    <location>
        <begin position="1"/>
        <end position="22"/>
    </location>
</feature>
<feature type="compositionally biased region" description="Low complexity" evidence="4">
    <location>
        <begin position="1112"/>
        <end position="1122"/>
    </location>
</feature>
<dbReference type="InterPro" id="IPR036537">
    <property type="entry name" value="Adaptor_Cbl_N_dom_sf"/>
</dbReference>
<dbReference type="InterPro" id="IPR019734">
    <property type="entry name" value="TPR_rpt"/>
</dbReference>
<feature type="compositionally biased region" description="Low complexity" evidence="4">
    <location>
        <begin position="1936"/>
        <end position="1968"/>
    </location>
</feature>
<keyword evidence="2" id="KW-0802">TPR repeat</keyword>
<evidence type="ECO:0000256" key="1">
    <source>
        <dbReference type="ARBA" id="ARBA00022737"/>
    </source>
</evidence>
<feature type="region of interest" description="Disordered" evidence="4">
    <location>
        <begin position="1919"/>
        <end position="2033"/>
    </location>
</feature>
<feature type="compositionally biased region" description="Low complexity" evidence="4">
    <location>
        <begin position="194"/>
        <end position="204"/>
    </location>
</feature>
<comment type="caution">
    <text evidence="6">The sequence shown here is derived from an EMBL/GenBank/DDBJ whole genome shotgun (WGS) entry which is preliminary data.</text>
</comment>
<dbReference type="SUPFAM" id="SSF48452">
    <property type="entry name" value="TPR-like"/>
    <property type="match status" value="2"/>
</dbReference>
<dbReference type="SUPFAM" id="SSF52540">
    <property type="entry name" value="P-loop containing nucleoside triphosphate hydrolases"/>
    <property type="match status" value="1"/>
</dbReference>
<feature type="compositionally biased region" description="Low complexity" evidence="4">
    <location>
        <begin position="1783"/>
        <end position="1807"/>
    </location>
</feature>
<keyword evidence="3" id="KW-0175">Coiled coil</keyword>
<evidence type="ECO:0000259" key="5">
    <source>
        <dbReference type="PROSITE" id="PS50105"/>
    </source>
</evidence>
<feature type="region of interest" description="Disordered" evidence="4">
    <location>
        <begin position="35"/>
        <end position="87"/>
    </location>
</feature>
<dbReference type="CDD" id="cd09487">
    <property type="entry name" value="SAM_superfamily"/>
    <property type="match status" value="1"/>
</dbReference>
<dbReference type="InterPro" id="IPR001660">
    <property type="entry name" value="SAM"/>
</dbReference>
<feature type="region of interest" description="Disordered" evidence="4">
    <location>
        <begin position="1006"/>
        <end position="1048"/>
    </location>
</feature>
<feature type="compositionally biased region" description="Polar residues" evidence="4">
    <location>
        <begin position="7"/>
        <end position="18"/>
    </location>
</feature>
<feature type="region of interest" description="Disordered" evidence="4">
    <location>
        <begin position="630"/>
        <end position="656"/>
    </location>
</feature>
<evidence type="ECO:0000256" key="2">
    <source>
        <dbReference type="ARBA" id="ARBA00022803"/>
    </source>
</evidence>
<evidence type="ECO:0000256" key="4">
    <source>
        <dbReference type="SAM" id="MobiDB-lite"/>
    </source>
</evidence>
<proteinExistence type="predicted"/>
<dbReference type="OrthoDB" id="1658288at2759"/>
<dbReference type="EMBL" id="JAEHOE010000023">
    <property type="protein sequence ID" value="KAG2495682.1"/>
    <property type="molecule type" value="Genomic_DNA"/>
</dbReference>
<dbReference type="Pfam" id="PF13374">
    <property type="entry name" value="TPR_10"/>
    <property type="match status" value="2"/>
</dbReference>
<feature type="region of interest" description="Disordered" evidence="4">
    <location>
        <begin position="693"/>
        <end position="734"/>
    </location>
</feature>
<feature type="region of interest" description="Disordered" evidence="4">
    <location>
        <begin position="1112"/>
        <end position="1131"/>
    </location>
</feature>
<organism evidence="6 7">
    <name type="scientific">Edaphochlamys debaryana</name>
    <dbReference type="NCBI Taxonomy" id="47281"/>
    <lineage>
        <taxon>Eukaryota</taxon>
        <taxon>Viridiplantae</taxon>
        <taxon>Chlorophyta</taxon>
        <taxon>core chlorophytes</taxon>
        <taxon>Chlorophyceae</taxon>
        <taxon>CS clade</taxon>
        <taxon>Chlamydomonadales</taxon>
        <taxon>Chlamydomonadales incertae sedis</taxon>
        <taxon>Edaphochlamys</taxon>
    </lineage>
</organism>
<dbReference type="InterPro" id="IPR013761">
    <property type="entry name" value="SAM/pointed_sf"/>
</dbReference>
<feature type="region of interest" description="Disordered" evidence="4">
    <location>
        <begin position="1707"/>
        <end position="1856"/>
    </location>
</feature>
<feature type="compositionally biased region" description="Gly residues" evidence="4">
    <location>
        <begin position="205"/>
        <end position="216"/>
    </location>
</feature>
<feature type="domain" description="SAM" evidence="5">
    <location>
        <begin position="107"/>
        <end position="169"/>
    </location>
</feature>
<feature type="compositionally biased region" description="Gly residues" evidence="4">
    <location>
        <begin position="724"/>
        <end position="734"/>
    </location>
</feature>
<sequence length="2033" mass="204093">MGCGASTAATSSRENSASLGPHPQAVRVRARAGANPTSANGVVGGSPLSPGGPTASGLAAGVSGTPTPTRLGAGGSGMSGDRDTGATRSQMARGYAHLPLGLPLDEWDDEHVHLWLLTLPPALHQYTDTLCSPGGLLLQWTDELLAEAGVANAFHRKQLLEYVKQLKQDIAMRLAQQQLEGARDGARASGSLLPGAIPSPRAAGGSSGGGGSGGSAFGAARSGSGGAVPAVSGASGSGTEALGGRKASRKLELELDEPVGGRRPPSLRAGSASGVPEGSAEGGGKEDRKHIAQYEKGFWEEALGATRDVVRALGAMCPWPGDAAAELLAGLLDLSEKAAINRRNLQQLNQRAVDLLQLIANNKRLQADTHAYRNLMHRLMNTLKGIREYCVDFTNRNWLMRIVGSARDAHMFGQLWSALGALVADASLGLQVDAAGASEDAARALERLTKRQLQYDDEQSRLRAQIEAAGGVEAVVRDPGALAQLAASLGVGTQLTLHKIQEAVSLLEADRAEGVHSLIPHPDLRVLWRKCFSPRQDVAWALWWEAFPAELVRVPVEQRVVAVLSHRLTDGRRKLAFERRMEGSAPGRIGVVELRRHVPADADLAVVVAQLTERPSLDGSADLRGSTLLRPGARAAGSPSGATGGAHASDPTATSASSSVSSAFALLEPRCHLPPLDSDRFVGREEDVRAVADLLMAPPARPPRGQRDGSGAGDGEDRSSAGSRLGGGAGGGGGAPKPHAVCIIGESGQGKTALAVAAARRLWNAGALPGGAYYVDLAGADCRAELASRFAATLGVAKAEHDPGGGSSAVCLALQALAARGPLLLVLDGADCLDELYGIAEEGGLEAAGGEGEGDREPLLGEGGGVVVGSGGGADQDVQGALEELLAVVPSARVLLTAAEPTDLRGRAVEPFWLGCLPEQAAVALVQGLARCLSQDEARQLVSACGASPLVLRLAASAVAAGALTLKDTVSRARLANAASAAIAAASPSGAASGFGPGGGFGPAKAHSVAHPGGVGGAGSPKMLPTPRLQRSLSPVGPGPPSRFRAASSATAAVATAVNGGLVTTPTAAAGAGPSGQLPPGGFGFMSDPDDASAAAAAAAAAAGGGGAATLGSGAVSSSVRGSGRHRRSPSAIAKSMSFLLRTSGGTGSSGGATMLPLQPTYSGGGASSVGGRTLGAGAAVAAALLAGLSDEHRTALVQLSIVPGPFDEDMAASLLGQPPYAVRALLDVLLGFSVVVFRGGSVRGSYGVAHAAAGAGGGGMGGMYGGAGGVGWYGGCYSLTSGVLDAARSLLSDMDQDVRVELQCRFVGHVLALLMRADRLYGGGAVRAATQLASEMRQDVQALLLLAATCPDAERMLWRTIGPPCLPALAACPLFSALVLDASAEMEAFWRAVARQAAKAGDAAAGALAERALAQTLHRQARYLEAEGAWRGALASAARLSGPGSLEAAACHSGLGLALSAMGRHREAEEQHTAALNLRRAALGDQHADVAASLSNLARVMRNTGRYREAEAAYREALQVRTALLGEDHPDVADSLNAVGIVAGAQRRHLEEEQLYRKALAIRQRALGPDHPEVAMSLNNVGTALSSQGKYAAAEMAFRESLAIKRRVLGLNHHTVGTTLNNISRALRYQARLPEAEECCRQALAVLEAALGAAHPAVTTAVSNLIYMLKKQGKTEEAEAVYGAYKPQWAEGMGQLGDEALAHVVRSSRTASASKAPGGPAEAQPGPSAAPANGTHGADGKAAGSPGGKAAKAAPGAPGASGGGGPVAEGRTSASAPRLGSAANGPPGAPGPGANAAGHDPAAAKHGPGGKPPLAPLPHPQSHPGAGPLLPASKPPPAPPPPGLRRTNSSSAASGGSTAAAAAAAVTALGDNGVAAQAPGGVALLSRLDASAVLRQAMTEAARMAHADLQALEAAAKAKRAASGGGKGKPPSGPSAPAGKRPPADGARAPDARAGGPVAGVEAAANGDDVHWVNPRRGAGDQAKGPAPVVGGTRDSHGSSAGVAAAVGPRAGEALPRRPSTAGGDLGAGPRP</sequence>
<feature type="compositionally biased region" description="Low complexity" evidence="4">
    <location>
        <begin position="45"/>
        <end position="58"/>
    </location>
</feature>